<dbReference type="GO" id="GO:0050661">
    <property type="term" value="F:NADP binding"/>
    <property type="evidence" value="ECO:0007669"/>
    <property type="project" value="InterPro"/>
</dbReference>
<dbReference type="GO" id="GO:0008703">
    <property type="term" value="F:5-amino-6-(5-phosphoribosylamino)uracil reductase activity"/>
    <property type="evidence" value="ECO:0007669"/>
    <property type="project" value="UniProtKB-EC"/>
</dbReference>
<keyword evidence="11 15" id="KW-0560">Oxidoreductase</keyword>
<dbReference type="SUPFAM" id="SSF53597">
    <property type="entry name" value="Dihydrofolate reductase-like"/>
    <property type="match status" value="1"/>
</dbReference>
<feature type="binding site" evidence="17">
    <location>
        <position position="204"/>
    </location>
    <ligand>
        <name>substrate</name>
    </ligand>
</feature>
<dbReference type="Pfam" id="PF01872">
    <property type="entry name" value="RibD_C"/>
    <property type="match status" value="1"/>
</dbReference>
<feature type="domain" description="CMP/dCMP-type deaminase" evidence="19">
    <location>
        <begin position="1"/>
        <end position="123"/>
    </location>
</feature>
<comment type="similarity">
    <text evidence="5 15">In the C-terminal section; belongs to the HTP reductase family.</text>
</comment>
<evidence type="ECO:0000256" key="4">
    <source>
        <dbReference type="ARBA" id="ARBA00005259"/>
    </source>
</evidence>
<feature type="binding site" evidence="17">
    <location>
        <position position="196"/>
    </location>
    <ligand>
        <name>NADP(+)</name>
        <dbReference type="ChEBI" id="CHEBI:58349"/>
    </ligand>
</feature>
<feature type="binding site" evidence="17">
    <location>
        <position position="222"/>
    </location>
    <ligand>
        <name>NADP(+)</name>
        <dbReference type="ChEBI" id="CHEBI:58349"/>
    </ligand>
</feature>
<dbReference type="NCBIfam" id="TIGR00227">
    <property type="entry name" value="ribD_Cterm"/>
    <property type="match status" value="1"/>
</dbReference>
<evidence type="ECO:0000256" key="7">
    <source>
        <dbReference type="ARBA" id="ARBA00022723"/>
    </source>
</evidence>
<evidence type="ECO:0000256" key="1">
    <source>
        <dbReference type="ARBA" id="ARBA00002151"/>
    </source>
</evidence>
<dbReference type="EC" id="3.5.4.26" evidence="15"/>
<keyword evidence="6 15" id="KW-0686">Riboflavin biosynthesis</keyword>
<feature type="binding site" evidence="17">
    <location>
        <begin position="293"/>
        <end position="299"/>
    </location>
    <ligand>
        <name>NADP(+)</name>
        <dbReference type="ChEBI" id="CHEBI:58349"/>
    </ligand>
</feature>
<evidence type="ECO:0000256" key="18">
    <source>
        <dbReference type="PIRSR" id="PIRSR006769-3"/>
    </source>
</evidence>
<sequence>MLKEDYMKFALKLAESVNGQTSPNPPVGSVVVKEGRIIGMGAHLKAGERHAERIALDMAGSEAEGADVYVTLEPCSHYGKTPPCADYLIEKRVKRVFVATLDPNPLVAGKGIQKLKDAGIEVVTGICGQEAKQLYRPFFHFIQTKTPFVTIKTAVTADGKIATAAHDSKWITSEQSRQDVHLLRKNHDAILVGIHTVLHDNPLLTVRLPQGEKNPIRVILDTHLRIPNDANVITNKDSETIVVCGCNASEKKELDLIRLGVTVIRQKSQDVSIAELLQELGRRGIMTLLVEGGSEVNGSFLQEKAFQRLILYMAPKLIGGREALTSFSGKGVEKIADSLPLTFEKVEMVGPDVKITASVKE</sequence>
<dbReference type="HOGENOM" id="CLU_036590_1_2_9"/>
<feature type="binding site" evidence="17">
    <location>
        <position position="291"/>
    </location>
    <ligand>
        <name>substrate</name>
    </ligand>
</feature>
<comment type="catalytic activity">
    <reaction evidence="13 15">
        <text>5-amino-6-(5-phospho-D-ribitylamino)uracil + NADP(+) = 5-amino-6-(5-phospho-D-ribosylamino)uracil + NADPH + H(+)</text>
        <dbReference type="Rhea" id="RHEA:17845"/>
        <dbReference type="ChEBI" id="CHEBI:15378"/>
        <dbReference type="ChEBI" id="CHEBI:57783"/>
        <dbReference type="ChEBI" id="CHEBI:58349"/>
        <dbReference type="ChEBI" id="CHEBI:58421"/>
        <dbReference type="ChEBI" id="CHEBI:58453"/>
        <dbReference type="EC" id="1.1.1.193"/>
    </reaction>
</comment>
<dbReference type="InterPro" id="IPR011549">
    <property type="entry name" value="RibD_C"/>
</dbReference>
<protein>
    <recommendedName>
        <fullName evidence="15">Riboflavin biosynthesis protein RibD</fullName>
    </recommendedName>
    <domain>
        <recommendedName>
            <fullName evidence="15">Diaminohydroxyphosphoribosylaminopyrimidine deaminase</fullName>
            <shortName evidence="15">DRAP deaminase</shortName>
            <ecNumber evidence="15">3.5.4.26</ecNumber>
        </recommendedName>
        <alternativeName>
            <fullName evidence="15">Riboflavin-specific deaminase</fullName>
        </alternativeName>
    </domain>
    <domain>
        <recommendedName>
            <fullName evidence="15">5-amino-6-(5-phosphoribosylamino)uracil reductase</fullName>
            <ecNumber evidence="15">1.1.1.193</ecNumber>
        </recommendedName>
        <alternativeName>
            <fullName evidence="15">HTP reductase</fullName>
        </alternativeName>
    </domain>
</protein>
<dbReference type="Gene3D" id="3.40.140.10">
    <property type="entry name" value="Cytidine Deaminase, domain 2"/>
    <property type="match status" value="1"/>
</dbReference>
<keyword evidence="21" id="KW-1185">Reference proteome</keyword>
<evidence type="ECO:0000256" key="5">
    <source>
        <dbReference type="ARBA" id="ARBA00007417"/>
    </source>
</evidence>
<reference evidence="20 21" key="1">
    <citation type="submission" date="2011-09" db="EMBL/GenBank/DDBJ databases">
        <title>The Genome Sequence of Bacillus smithii 7_3_47FAA.</title>
        <authorList>
            <consortium name="The Broad Institute Genome Sequencing Platform"/>
            <person name="Earl A."/>
            <person name="Ward D."/>
            <person name="Feldgarden M."/>
            <person name="Gevers D."/>
            <person name="Daigneault M."/>
            <person name="Strauss J."/>
            <person name="Allen-Vercoe E."/>
            <person name="Young S.K."/>
            <person name="Zeng Q."/>
            <person name="Gargeya S."/>
            <person name="Fitzgerald M."/>
            <person name="Haas B."/>
            <person name="Abouelleil A."/>
            <person name="Alvarado L."/>
            <person name="Arachchi H.M."/>
            <person name="Berlin A."/>
            <person name="Brown A."/>
            <person name="Chapman S.B."/>
            <person name="Chen Z."/>
            <person name="Dunbar C."/>
            <person name="Freedman E."/>
            <person name="Gearin G."/>
            <person name="Goldberg J."/>
            <person name="Griggs A."/>
            <person name="Gujja S."/>
            <person name="Heiman D."/>
            <person name="Howarth C."/>
            <person name="Larson L."/>
            <person name="Lui A."/>
            <person name="MacDonald P.J.P."/>
            <person name="Montmayeur A."/>
            <person name="Murphy C."/>
            <person name="Neiman D."/>
            <person name="Pearson M."/>
            <person name="Priest M."/>
            <person name="Roberts A."/>
            <person name="Saif S."/>
            <person name="Shea T."/>
            <person name="Shenoy N."/>
            <person name="Sisk P."/>
            <person name="Stolte C."/>
            <person name="Sykes S."/>
            <person name="Wortman J."/>
            <person name="Nusbaum C."/>
            <person name="Birren B."/>
        </authorList>
    </citation>
    <scope>NUCLEOTIDE SEQUENCE [LARGE SCALE GENOMIC DNA]</scope>
    <source>
        <strain evidence="20 21">7_3_47FAA</strain>
    </source>
</reference>
<name>G9QNR2_9BACI</name>
<feature type="binding site" evidence="17">
    <location>
        <position position="207"/>
    </location>
    <ligand>
        <name>substrate</name>
    </ligand>
</feature>
<feature type="binding site" evidence="17">
    <location>
        <position position="170"/>
    </location>
    <ligand>
        <name>NADP(+)</name>
        <dbReference type="ChEBI" id="CHEBI:58349"/>
    </ligand>
</feature>
<dbReference type="UniPathway" id="UPA00275">
    <property type="reaction ID" value="UER00401"/>
</dbReference>
<evidence type="ECO:0000256" key="2">
    <source>
        <dbReference type="ARBA" id="ARBA00004882"/>
    </source>
</evidence>
<comment type="pathway">
    <text evidence="3 15">Cofactor biosynthesis; riboflavin biosynthesis; 5-amino-6-(D-ribitylamino)uracil from GTP: step 3/4.</text>
</comment>
<dbReference type="EMBL" id="ACWF01000142">
    <property type="protein sequence ID" value="EHL74984.1"/>
    <property type="molecule type" value="Genomic_DNA"/>
</dbReference>
<dbReference type="NCBIfam" id="TIGR00326">
    <property type="entry name" value="eubact_ribD"/>
    <property type="match status" value="1"/>
</dbReference>
<dbReference type="PIRSF" id="PIRSF006769">
    <property type="entry name" value="RibD"/>
    <property type="match status" value="1"/>
</dbReference>
<gene>
    <name evidence="20" type="ORF">HMPREF1015_03058</name>
</gene>
<proteinExistence type="inferred from homology"/>
<feature type="binding site" evidence="18">
    <location>
        <position position="84"/>
    </location>
    <ligand>
        <name>Zn(2+)</name>
        <dbReference type="ChEBI" id="CHEBI:29105"/>
        <note>catalytic</note>
    </ligand>
</feature>
<dbReference type="PATRIC" id="fig|665952.3.peg.2779"/>
<dbReference type="InterPro" id="IPR024072">
    <property type="entry name" value="DHFR-like_dom_sf"/>
</dbReference>
<evidence type="ECO:0000256" key="9">
    <source>
        <dbReference type="ARBA" id="ARBA00022833"/>
    </source>
</evidence>
<dbReference type="GO" id="GO:0008270">
    <property type="term" value="F:zinc ion binding"/>
    <property type="evidence" value="ECO:0007669"/>
    <property type="project" value="InterPro"/>
</dbReference>
<dbReference type="FunFam" id="3.40.140.10:FF:000025">
    <property type="entry name" value="Riboflavin biosynthesis protein RibD"/>
    <property type="match status" value="1"/>
</dbReference>
<feature type="binding site" evidence="17">
    <location>
        <position position="154"/>
    </location>
    <ligand>
        <name>NADP(+)</name>
        <dbReference type="ChEBI" id="CHEBI:58349"/>
    </ligand>
</feature>
<evidence type="ECO:0000259" key="19">
    <source>
        <dbReference type="PROSITE" id="PS51747"/>
    </source>
</evidence>
<dbReference type="Proteomes" id="UP000011747">
    <property type="component" value="Unassembled WGS sequence"/>
</dbReference>
<evidence type="ECO:0000256" key="8">
    <source>
        <dbReference type="ARBA" id="ARBA00022801"/>
    </source>
</evidence>
<dbReference type="CDD" id="cd01284">
    <property type="entry name" value="Riboflavin_deaminase-reductase"/>
    <property type="match status" value="1"/>
</dbReference>
<dbReference type="InterPro" id="IPR002125">
    <property type="entry name" value="CMP_dCMP_dom"/>
</dbReference>
<accession>G9QNR2</accession>
<feature type="active site" description="Proton donor" evidence="16">
    <location>
        <position position="52"/>
    </location>
</feature>
<dbReference type="GO" id="GO:0008835">
    <property type="term" value="F:diaminohydroxyphosphoribosylaminopyrimidine deaminase activity"/>
    <property type="evidence" value="ECO:0007669"/>
    <property type="project" value="UniProtKB-EC"/>
</dbReference>
<evidence type="ECO:0000313" key="20">
    <source>
        <dbReference type="EMBL" id="EHL74984.1"/>
    </source>
</evidence>
<dbReference type="InterPro" id="IPR016192">
    <property type="entry name" value="APOBEC/CMP_deaminase_Zn-bd"/>
</dbReference>
<dbReference type="InterPro" id="IPR002734">
    <property type="entry name" value="RibDG_C"/>
</dbReference>
<keyword evidence="10 15" id="KW-0521">NADP</keyword>
<dbReference type="RefSeq" id="WP_003354971.1">
    <property type="nucleotide sequence ID" value="NZ_JH414761.1"/>
</dbReference>
<evidence type="ECO:0000256" key="13">
    <source>
        <dbReference type="ARBA" id="ARBA00049861"/>
    </source>
</evidence>
<organism evidence="20 21">
    <name type="scientific">Bacillus smithii 7_3_47FAA</name>
    <dbReference type="NCBI Taxonomy" id="665952"/>
    <lineage>
        <taxon>Bacteria</taxon>
        <taxon>Bacillati</taxon>
        <taxon>Bacillota</taxon>
        <taxon>Bacilli</taxon>
        <taxon>Bacillales</taxon>
        <taxon>Bacillaceae</taxon>
        <taxon>Bacillus</taxon>
    </lineage>
</organism>
<dbReference type="SUPFAM" id="SSF53927">
    <property type="entry name" value="Cytidine deaminase-like"/>
    <property type="match status" value="1"/>
</dbReference>
<keyword evidence="9 15" id="KW-0862">Zinc</keyword>
<dbReference type="PANTHER" id="PTHR38011:SF7">
    <property type="entry name" value="2,5-DIAMINO-6-RIBOSYLAMINO-4(3H)-PYRIMIDINONE 5'-PHOSPHATE REDUCTASE"/>
    <property type="match status" value="1"/>
</dbReference>
<evidence type="ECO:0000256" key="6">
    <source>
        <dbReference type="ARBA" id="ARBA00022619"/>
    </source>
</evidence>
<dbReference type="InterPro" id="IPR004794">
    <property type="entry name" value="Eubact_RibD"/>
</dbReference>
<dbReference type="GO" id="GO:0009231">
    <property type="term" value="P:riboflavin biosynthetic process"/>
    <property type="evidence" value="ECO:0007669"/>
    <property type="project" value="UniProtKB-UniPathway"/>
</dbReference>
<evidence type="ECO:0000256" key="10">
    <source>
        <dbReference type="ARBA" id="ARBA00022857"/>
    </source>
</evidence>
<evidence type="ECO:0000313" key="21">
    <source>
        <dbReference type="Proteomes" id="UP000011747"/>
    </source>
</evidence>
<evidence type="ECO:0000256" key="11">
    <source>
        <dbReference type="ARBA" id="ARBA00023002"/>
    </source>
</evidence>
<dbReference type="EC" id="1.1.1.193" evidence="15"/>
<feature type="binding site" evidence="17">
    <location>
        <position position="184"/>
    </location>
    <ligand>
        <name>substrate</name>
    </ligand>
</feature>
<comment type="similarity">
    <text evidence="4 15">In the N-terminal section; belongs to the cytidine and deoxycytidylate deaminase family.</text>
</comment>
<evidence type="ECO:0000256" key="3">
    <source>
        <dbReference type="ARBA" id="ARBA00004910"/>
    </source>
</evidence>
<comment type="caution">
    <text evidence="20">The sequence shown here is derived from an EMBL/GenBank/DDBJ whole genome shotgun (WGS) entry which is preliminary data.</text>
</comment>
<dbReference type="InterPro" id="IPR050765">
    <property type="entry name" value="Riboflavin_Biosynth_HTPR"/>
</dbReference>
<evidence type="ECO:0000256" key="17">
    <source>
        <dbReference type="PIRSR" id="PIRSR006769-2"/>
    </source>
</evidence>
<dbReference type="PANTHER" id="PTHR38011">
    <property type="entry name" value="DIHYDROFOLATE REDUCTASE FAMILY PROTEIN (AFU_ORTHOLOGUE AFUA_8G06820)"/>
    <property type="match status" value="1"/>
</dbReference>
<feature type="binding site" evidence="17">
    <location>
        <position position="200"/>
    </location>
    <ligand>
        <name>NADP(+)</name>
        <dbReference type="ChEBI" id="CHEBI:58349"/>
    </ligand>
</feature>
<dbReference type="AlphaFoldDB" id="G9QNR2"/>
<evidence type="ECO:0000256" key="14">
    <source>
        <dbReference type="ARBA" id="ARBA00049886"/>
    </source>
</evidence>
<dbReference type="Pfam" id="PF00383">
    <property type="entry name" value="dCMP_cyt_deam_1"/>
    <property type="match status" value="1"/>
</dbReference>
<feature type="binding site" evidence="17">
    <location>
        <position position="168"/>
    </location>
    <ligand>
        <name>substrate</name>
    </ligand>
</feature>
<feature type="binding site" evidence="18">
    <location>
        <position position="50"/>
    </location>
    <ligand>
        <name>Zn(2+)</name>
        <dbReference type="ChEBI" id="CHEBI:29105"/>
        <note>catalytic</note>
    </ligand>
</feature>
<dbReference type="PROSITE" id="PS51747">
    <property type="entry name" value="CYT_DCMP_DEAMINASES_2"/>
    <property type="match status" value="1"/>
</dbReference>
<feature type="binding site" evidence="18">
    <location>
        <position position="75"/>
    </location>
    <ligand>
        <name>Zn(2+)</name>
        <dbReference type="ChEBI" id="CHEBI:29105"/>
        <note>catalytic</note>
    </ligand>
</feature>
<comment type="cofactor">
    <cofactor evidence="15 18">
        <name>Zn(2+)</name>
        <dbReference type="ChEBI" id="CHEBI:29105"/>
    </cofactor>
    <text evidence="15 18">Binds 1 zinc ion.</text>
</comment>
<comment type="catalytic activity">
    <reaction evidence="14 15">
        <text>2,5-diamino-6-hydroxy-4-(5-phosphoribosylamino)-pyrimidine + H2O + H(+) = 5-amino-6-(5-phospho-D-ribosylamino)uracil + NH4(+)</text>
        <dbReference type="Rhea" id="RHEA:21868"/>
        <dbReference type="ChEBI" id="CHEBI:15377"/>
        <dbReference type="ChEBI" id="CHEBI:15378"/>
        <dbReference type="ChEBI" id="CHEBI:28938"/>
        <dbReference type="ChEBI" id="CHEBI:58453"/>
        <dbReference type="ChEBI" id="CHEBI:58614"/>
        <dbReference type="EC" id="3.5.4.26"/>
    </reaction>
</comment>
<keyword evidence="7 15" id="KW-0479">Metal-binding</keyword>
<keyword evidence="8 15" id="KW-0378">Hydrolase</keyword>
<evidence type="ECO:0000256" key="15">
    <source>
        <dbReference type="PIRNR" id="PIRNR006769"/>
    </source>
</evidence>
<dbReference type="InterPro" id="IPR016193">
    <property type="entry name" value="Cytidine_deaminase-like"/>
</dbReference>
<keyword evidence="12" id="KW-0511">Multifunctional enzyme</keyword>
<comment type="pathway">
    <text evidence="2 15">Cofactor biosynthesis; riboflavin biosynthesis; 5-amino-6-(D-ribitylamino)uracil from GTP: step 2/4.</text>
</comment>
<dbReference type="Gene3D" id="3.40.430.10">
    <property type="entry name" value="Dihydrofolate Reductase, subunit A"/>
    <property type="match status" value="1"/>
</dbReference>
<evidence type="ECO:0000256" key="12">
    <source>
        <dbReference type="ARBA" id="ARBA00023268"/>
    </source>
</evidence>
<evidence type="ECO:0000256" key="16">
    <source>
        <dbReference type="PIRSR" id="PIRSR006769-1"/>
    </source>
</evidence>
<dbReference type="PROSITE" id="PS00903">
    <property type="entry name" value="CYT_DCMP_DEAMINASES_1"/>
    <property type="match status" value="1"/>
</dbReference>
<comment type="function">
    <text evidence="1 15">Converts 2,5-diamino-6-(ribosylamino)-4(3h)-pyrimidinone 5'-phosphate into 5-amino-6-(ribosylamino)-2,4(1h,3h)-pyrimidinedione 5'-phosphate.</text>
</comment>